<name>A0A2P7EAN4_9SYNE</name>
<dbReference type="SUPFAM" id="SSF51905">
    <property type="entry name" value="FAD/NAD(P)-binding domain"/>
    <property type="match status" value="1"/>
</dbReference>
<dbReference type="EMBL" id="PXVC01000176">
    <property type="protein sequence ID" value="PSI00282.1"/>
    <property type="molecule type" value="Genomic_DNA"/>
</dbReference>
<evidence type="ECO:0000259" key="5">
    <source>
        <dbReference type="Pfam" id="PF01593"/>
    </source>
</evidence>
<reference evidence="7" key="1">
    <citation type="submission" date="2018-03" db="EMBL/GenBank/DDBJ databases">
        <title>Ecological and genomic features of two cosmopolitan and abundant freshwater picocyanobacteria.</title>
        <authorList>
            <person name="Cabello-Yeves P.J."/>
            <person name="Picazo A."/>
            <person name="Camacho A."/>
            <person name="Callieri C."/>
            <person name="Rosselli R."/>
            <person name="Roda-Garcia J."/>
            <person name="Coutinho F.H."/>
            <person name="Rodriguez-Valera F."/>
        </authorList>
    </citation>
    <scope>NUCLEOTIDE SEQUENCE [LARGE SCALE GENOMIC DNA]</scope>
    <source>
        <strain evidence="7">Tous</strain>
    </source>
</reference>
<organism evidence="6 7">
    <name type="scientific">Synechococcus lacustris str. Tous</name>
    <dbReference type="NCBI Taxonomy" id="1910958"/>
    <lineage>
        <taxon>Bacteria</taxon>
        <taxon>Bacillati</taxon>
        <taxon>Cyanobacteriota</taxon>
        <taxon>Cyanophyceae</taxon>
        <taxon>Synechococcales</taxon>
        <taxon>Synechococcaceae</taxon>
        <taxon>Synechococcus</taxon>
    </lineage>
</organism>
<dbReference type="AlphaFoldDB" id="A0A2P7EAN4"/>
<dbReference type="SUPFAM" id="SSF54373">
    <property type="entry name" value="FAD-linked reductases, C-terminal domain"/>
    <property type="match status" value="1"/>
</dbReference>
<protein>
    <recommendedName>
        <fullName evidence="5">Amine oxidase domain-containing protein</fullName>
    </recommendedName>
</protein>
<dbReference type="Gene3D" id="3.50.50.60">
    <property type="entry name" value="FAD/NAD(P)-binding domain"/>
    <property type="match status" value="1"/>
</dbReference>
<dbReference type="PANTHER" id="PTHR43563">
    <property type="entry name" value="AMINE OXIDASE"/>
    <property type="match status" value="1"/>
</dbReference>
<evidence type="ECO:0000313" key="6">
    <source>
        <dbReference type="EMBL" id="PSI00282.1"/>
    </source>
</evidence>
<dbReference type="InterPro" id="IPR002937">
    <property type="entry name" value="Amino_oxidase"/>
</dbReference>
<evidence type="ECO:0000256" key="1">
    <source>
        <dbReference type="ARBA" id="ARBA00001974"/>
    </source>
</evidence>
<evidence type="ECO:0000256" key="3">
    <source>
        <dbReference type="ARBA" id="ARBA00023002"/>
    </source>
</evidence>
<dbReference type="PRINTS" id="PR00757">
    <property type="entry name" value="AMINEOXDASEF"/>
</dbReference>
<gene>
    <name evidence="6" type="ORF">C7K08_14000</name>
</gene>
<comment type="caution">
    <text evidence="6">The sequence shown here is derived from an EMBL/GenBank/DDBJ whole genome shotgun (WGS) entry which is preliminary data.</text>
</comment>
<dbReference type="Proteomes" id="UP000240206">
    <property type="component" value="Unassembled WGS sequence"/>
</dbReference>
<dbReference type="GO" id="GO:0016491">
    <property type="term" value="F:oxidoreductase activity"/>
    <property type="evidence" value="ECO:0007669"/>
    <property type="project" value="UniProtKB-KW"/>
</dbReference>
<sequence length="207" mass="22106">MTTSKDRYRAKAVIVAMPPHLTGRIHYEPPLPAARDQLTQRAPMGAIIKALVVYDTPWWRAKGLSGNAIGKLDAVELVADSTNPRPGSPGVLATFLTGQAATQYGEAPLAVRRAAVLADLAVLLGPQARDAALEYHEGNWPANPWIGGAYSTFYTPGTWTQFGSNLRKPVGRIFWAGTEVSTAWPGFIHGALLAGEEAASAVATLLY</sequence>
<comment type="cofactor">
    <cofactor evidence="1">
        <name>FAD</name>
        <dbReference type="ChEBI" id="CHEBI:57692"/>
    </cofactor>
</comment>
<dbReference type="InterPro" id="IPR001613">
    <property type="entry name" value="Flavin_amine_oxidase"/>
</dbReference>
<dbReference type="InterPro" id="IPR036188">
    <property type="entry name" value="FAD/NAD-bd_sf"/>
</dbReference>
<comment type="similarity">
    <text evidence="2">Belongs to the flavin monoamine oxidase family.</text>
</comment>
<feature type="binding site" evidence="4">
    <location>
        <position position="179"/>
    </location>
    <ligand>
        <name>FAD</name>
        <dbReference type="ChEBI" id="CHEBI:57692"/>
    </ligand>
</feature>
<accession>A0A2P7EAN4</accession>
<dbReference type="Pfam" id="PF01593">
    <property type="entry name" value="Amino_oxidase"/>
    <property type="match status" value="1"/>
</dbReference>
<dbReference type="PANTHER" id="PTHR43563:SF1">
    <property type="entry name" value="AMINE OXIDASE [FLAVIN-CONTAINING] B"/>
    <property type="match status" value="1"/>
</dbReference>
<feature type="domain" description="Amine oxidase" evidence="5">
    <location>
        <begin position="3"/>
        <end position="202"/>
    </location>
</feature>
<evidence type="ECO:0000313" key="7">
    <source>
        <dbReference type="Proteomes" id="UP000240206"/>
    </source>
</evidence>
<keyword evidence="3" id="KW-0560">Oxidoreductase</keyword>
<evidence type="ECO:0000256" key="2">
    <source>
        <dbReference type="ARBA" id="ARBA00005995"/>
    </source>
</evidence>
<dbReference type="InterPro" id="IPR050703">
    <property type="entry name" value="Flavin_MAO"/>
</dbReference>
<proteinExistence type="inferred from homology"/>
<keyword evidence="7" id="KW-1185">Reference proteome</keyword>
<feature type="binding site" evidence="4">
    <location>
        <position position="95"/>
    </location>
    <ligand>
        <name>substrate</name>
    </ligand>
</feature>
<evidence type="ECO:0000256" key="4">
    <source>
        <dbReference type="PIRSR" id="PIRSR601613-1"/>
    </source>
</evidence>